<sequence>MPCPRHRARGLSGTPRPRRHPAQLVRALSRLAPDAQQRLAPSAPNPDNASILAKKGRPHALPTYRIRILTRTLALIAALFLGALPGWAQDSSDSAEPSAGPLVIATKNAPPFAFVDPDGAWAGIAIDAVTAIAADLGRVVEWREDTLDGMLDAVKAGEVDAAAAAITITPAREADLDFTFSYYTTGLGIAVDPDASGGWFQVVRNLFTWQFAVAIATLSAVLLAAGAAVWAFERRSNEEFPRNPALGLGDGFWWAAVTMTTVGYGDKSPRTLGGRIVGVIWMFTAMLIVASFTAAIAASLTVGSLGAPIQSSADLKNYRVGVVTGTTGAEEMARRGGRLTRFETINEGFDALLEGQIGAVVYDKPLMQWIAAQDYDGDVRILEDTLGRQDYGIALPTDSDLREPMNRALLSYLRSEAWARVQSRYLGDN</sequence>
<evidence type="ECO:0000256" key="3">
    <source>
        <dbReference type="ARBA" id="ARBA00022692"/>
    </source>
</evidence>
<evidence type="ECO:0000259" key="13">
    <source>
        <dbReference type="SMART" id="SM00079"/>
    </source>
</evidence>
<dbReference type="SUPFAM" id="SSF53850">
    <property type="entry name" value="Periplasmic binding protein-like II"/>
    <property type="match status" value="1"/>
</dbReference>
<dbReference type="EMBL" id="QCYH01000007">
    <property type="protein sequence ID" value="PVA09642.1"/>
    <property type="molecule type" value="Genomic_DNA"/>
</dbReference>
<evidence type="ECO:0000256" key="11">
    <source>
        <dbReference type="SAM" id="Phobius"/>
    </source>
</evidence>
<dbReference type="GO" id="GO:0015276">
    <property type="term" value="F:ligand-gated monoatomic ion channel activity"/>
    <property type="evidence" value="ECO:0007669"/>
    <property type="project" value="InterPro"/>
</dbReference>
<comment type="caution">
    <text evidence="14">The sequence shown here is derived from an EMBL/GenBank/DDBJ whole genome shotgun (WGS) entry which is preliminary data.</text>
</comment>
<dbReference type="AlphaFoldDB" id="A0A2T7G5E0"/>
<dbReference type="OrthoDB" id="9768183at2"/>
<feature type="domain" description="Ionotropic glutamate receptor C-terminal" evidence="13">
    <location>
        <begin position="101"/>
        <end position="428"/>
    </location>
</feature>
<feature type="transmembrane region" description="Helical" evidence="11">
    <location>
        <begin position="209"/>
        <end position="232"/>
    </location>
</feature>
<keyword evidence="6 11" id="KW-0472">Membrane</keyword>
<dbReference type="Gene3D" id="3.40.190.10">
    <property type="entry name" value="Periplasmic binding protein-like II"/>
    <property type="match status" value="2"/>
</dbReference>
<keyword evidence="5" id="KW-0406">Ion transport</keyword>
<evidence type="ECO:0000256" key="5">
    <source>
        <dbReference type="ARBA" id="ARBA00023065"/>
    </source>
</evidence>
<evidence type="ECO:0000313" key="14">
    <source>
        <dbReference type="EMBL" id="PVA09642.1"/>
    </source>
</evidence>
<keyword evidence="7" id="KW-0675">Receptor</keyword>
<dbReference type="SMART" id="SM00062">
    <property type="entry name" value="PBPb"/>
    <property type="match status" value="1"/>
</dbReference>
<dbReference type="PRINTS" id="PR00169">
    <property type="entry name" value="KCHANNEL"/>
</dbReference>
<gene>
    <name evidence="14" type="ORF">DC366_13230</name>
</gene>
<dbReference type="Pfam" id="PF00497">
    <property type="entry name" value="SBP_bac_3"/>
    <property type="match status" value="1"/>
</dbReference>
<evidence type="ECO:0000313" key="15">
    <source>
        <dbReference type="Proteomes" id="UP000244446"/>
    </source>
</evidence>
<comment type="subcellular location">
    <subcellularLocation>
        <location evidence="1">Membrane</location>
        <topology evidence="1">Multi-pass membrane protein</topology>
    </subcellularLocation>
</comment>
<evidence type="ECO:0000256" key="7">
    <source>
        <dbReference type="ARBA" id="ARBA00023170"/>
    </source>
</evidence>
<accession>A0A2T7G5E0</accession>
<proteinExistence type="predicted"/>
<evidence type="ECO:0000256" key="4">
    <source>
        <dbReference type="ARBA" id="ARBA00022989"/>
    </source>
</evidence>
<feature type="transmembrane region" description="Helical" evidence="11">
    <location>
        <begin position="68"/>
        <end position="88"/>
    </location>
</feature>
<evidence type="ECO:0000256" key="10">
    <source>
        <dbReference type="SAM" id="MobiDB-lite"/>
    </source>
</evidence>
<keyword evidence="8" id="KW-0325">Glycoprotein</keyword>
<dbReference type="GO" id="GO:0016020">
    <property type="term" value="C:membrane"/>
    <property type="evidence" value="ECO:0007669"/>
    <property type="project" value="UniProtKB-SubCell"/>
</dbReference>
<feature type="transmembrane region" description="Helical" evidence="11">
    <location>
        <begin position="276"/>
        <end position="302"/>
    </location>
</feature>
<dbReference type="InterPro" id="IPR001320">
    <property type="entry name" value="Iontro_rcpt_C"/>
</dbReference>
<dbReference type="Proteomes" id="UP000244446">
    <property type="component" value="Unassembled WGS sequence"/>
</dbReference>
<organism evidence="14 15">
    <name type="scientific">Pelagivirga sediminicola</name>
    <dbReference type="NCBI Taxonomy" id="2170575"/>
    <lineage>
        <taxon>Bacteria</taxon>
        <taxon>Pseudomonadati</taxon>
        <taxon>Pseudomonadota</taxon>
        <taxon>Alphaproteobacteria</taxon>
        <taxon>Rhodobacterales</taxon>
        <taxon>Paracoccaceae</taxon>
        <taxon>Pelagivirga</taxon>
    </lineage>
</organism>
<keyword evidence="2" id="KW-0813">Transport</keyword>
<evidence type="ECO:0000259" key="12">
    <source>
        <dbReference type="SMART" id="SM00062"/>
    </source>
</evidence>
<evidence type="ECO:0000256" key="1">
    <source>
        <dbReference type="ARBA" id="ARBA00004141"/>
    </source>
</evidence>
<keyword evidence="9" id="KW-0407">Ion channel</keyword>
<evidence type="ECO:0000256" key="9">
    <source>
        <dbReference type="ARBA" id="ARBA00023303"/>
    </source>
</evidence>
<keyword evidence="15" id="KW-1185">Reference proteome</keyword>
<protein>
    <submittedName>
        <fullName evidence="14">ABC transporter substrate-binding protein</fullName>
    </submittedName>
</protein>
<reference evidence="14 15" key="1">
    <citation type="submission" date="2018-04" db="EMBL/GenBank/DDBJ databases">
        <title>Pelagivirga bohaiensis gen. nov., sp. nov., a bacterium isolated from the Bohai Sea.</title>
        <authorList>
            <person name="Ji X."/>
        </authorList>
    </citation>
    <scope>NUCLEOTIDE SEQUENCE [LARGE SCALE GENOMIC DNA]</scope>
    <source>
        <strain evidence="14 15">BH-SD19</strain>
    </source>
</reference>
<dbReference type="Pfam" id="PF00060">
    <property type="entry name" value="Lig_chan"/>
    <property type="match status" value="1"/>
</dbReference>
<evidence type="ECO:0000256" key="6">
    <source>
        <dbReference type="ARBA" id="ARBA00023136"/>
    </source>
</evidence>
<feature type="region of interest" description="Disordered" evidence="10">
    <location>
        <begin position="1"/>
        <end position="20"/>
    </location>
</feature>
<dbReference type="SMART" id="SM00079">
    <property type="entry name" value="PBPe"/>
    <property type="match status" value="1"/>
</dbReference>
<dbReference type="SUPFAM" id="SSF81324">
    <property type="entry name" value="Voltage-gated potassium channels"/>
    <property type="match status" value="1"/>
</dbReference>
<evidence type="ECO:0000256" key="2">
    <source>
        <dbReference type="ARBA" id="ARBA00022448"/>
    </source>
</evidence>
<keyword evidence="3 11" id="KW-0812">Transmembrane</keyword>
<dbReference type="Gene3D" id="1.10.287.70">
    <property type="match status" value="1"/>
</dbReference>
<keyword evidence="4 11" id="KW-1133">Transmembrane helix</keyword>
<name>A0A2T7G5E0_9RHOB</name>
<dbReference type="InterPro" id="IPR015683">
    <property type="entry name" value="Ionotropic_Glu_rcpt"/>
</dbReference>
<feature type="domain" description="Solute-binding protein family 3/N-terminal" evidence="12">
    <location>
        <begin position="101"/>
        <end position="429"/>
    </location>
</feature>
<dbReference type="InterPro" id="IPR001638">
    <property type="entry name" value="Solute-binding_3/MltF_N"/>
</dbReference>
<dbReference type="PANTHER" id="PTHR18966">
    <property type="entry name" value="IONOTROPIC GLUTAMATE RECEPTOR"/>
    <property type="match status" value="1"/>
</dbReference>
<evidence type="ECO:0000256" key="8">
    <source>
        <dbReference type="ARBA" id="ARBA00023180"/>
    </source>
</evidence>